<keyword evidence="2" id="KW-0813">Transport</keyword>
<feature type="transmembrane region" description="Helical" evidence="3">
    <location>
        <begin position="56"/>
        <end position="74"/>
    </location>
</feature>
<keyword evidence="2" id="KW-1003">Cell membrane</keyword>
<keyword evidence="5" id="KW-1185">Reference proteome</keyword>
<dbReference type="Pfam" id="PF02632">
    <property type="entry name" value="BioY"/>
    <property type="match status" value="1"/>
</dbReference>
<comment type="caution">
    <text evidence="4">The sequence shown here is derived from an EMBL/GenBank/DDBJ whole genome shotgun (WGS) entry which is preliminary data.</text>
</comment>
<accession>A0ABS1T9D7</accession>
<dbReference type="PIRSF" id="PIRSF016661">
    <property type="entry name" value="BioY"/>
    <property type="match status" value="1"/>
</dbReference>
<gene>
    <name evidence="4" type="ORF">JK636_09315</name>
</gene>
<dbReference type="EMBL" id="JAESWC010000002">
    <property type="protein sequence ID" value="MBL4935958.1"/>
    <property type="molecule type" value="Genomic_DNA"/>
</dbReference>
<keyword evidence="3" id="KW-0812">Transmembrane</keyword>
<comment type="similarity">
    <text evidence="1 2">Belongs to the BioY family.</text>
</comment>
<evidence type="ECO:0000313" key="5">
    <source>
        <dbReference type="Proteomes" id="UP000632377"/>
    </source>
</evidence>
<feature type="transmembrane region" description="Helical" evidence="3">
    <location>
        <begin position="110"/>
        <end position="134"/>
    </location>
</feature>
<dbReference type="PANTHER" id="PTHR34295:SF1">
    <property type="entry name" value="BIOTIN TRANSPORTER BIOY"/>
    <property type="match status" value="1"/>
</dbReference>
<name>A0ABS1T9D7_9CLOT</name>
<keyword evidence="3" id="KW-1133">Transmembrane helix</keyword>
<evidence type="ECO:0000313" key="4">
    <source>
        <dbReference type="EMBL" id="MBL4935958.1"/>
    </source>
</evidence>
<evidence type="ECO:0000256" key="1">
    <source>
        <dbReference type="ARBA" id="ARBA00010692"/>
    </source>
</evidence>
<evidence type="ECO:0000256" key="2">
    <source>
        <dbReference type="PIRNR" id="PIRNR016661"/>
    </source>
</evidence>
<dbReference type="Gene3D" id="1.10.1760.20">
    <property type="match status" value="1"/>
</dbReference>
<protein>
    <recommendedName>
        <fullName evidence="2">Biotin transporter</fullName>
    </recommendedName>
</protein>
<comment type="subcellular location">
    <subcellularLocation>
        <location evidence="2">Cell membrane</location>
        <topology evidence="2">Multi-pass membrane protein</topology>
    </subcellularLocation>
</comment>
<dbReference type="InterPro" id="IPR003784">
    <property type="entry name" value="BioY"/>
</dbReference>
<dbReference type="PANTHER" id="PTHR34295">
    <property type="entry name" value="BIOTIN TRANSPORTER BIOY"/>
    <property type="match status" value="1"/>
</dbReference>
<keyword evidence="2 3" id="KW-0472">Membrane</keyword>
<evidence type="ECO:0000256" key="3">
    <source>
        <dbReference type="SAM" id="Phobius"/>
    </source>
</evidence>
<proteinExistence type="inferred from homology"/>
<dbReference type="RefSeq" id="WP_202748539.1">
    <property type="nucleotide sequence ID" value="NZ_JAESWC010000002.1"/>
</dbReference>
<organism evidence="4 5">
    <name type="scientific">Clostridium rhizosphaerae</name>
    <dbReference type="NCBI Taxonomy" id="2803861"/>
    <lineage>
        <taxon>Bacteria</taxon>
        <taxon>Bacillati</taxon>
        <taxon>Bacillota</taxon>
        <taxon>Clostridia</taxon>
        <taxon>Eubacteriales</taxon>
        <taxon>Clostridiaceae</taxon>
        <taxon>Clostridium</taxon>
    </lineage>
</organism>
<sequence>MKITTREMIFTALFAALTAIGAFIKIPIGAVPITLQFLFTALAGIMLGSRLGALSQLLYVIIGLLGIPVFASGAVGLNAVISPSFGYLIGFVLGAYVIGKVTESSRKAGFVRLFTACILGMIVIYLIGVPYLYLIIKNVMGKNINFSSVLKTGFIVFLPGDLTKCIIAAALGAKIVSVLKKAA</sequence>
<reference evidence="4 5" key="1">
    <citation type="submission" date="2021-01" db="EMBL/GenBank/DDBJ databases">
        <title>Genome public.</title>
        <authorList>
            <person name="Liu C."/>
            <person name="Sun Q."/>
        </authorList>
    </citation>
    <scope>NUCLEOTIDE SEQUENCE [LARGE SCALE GENOMIC DNA]</scope>
    <source>
        <strain evidence="4 5">YIM B02515</strain>
    </source>
</reference>
<feature type="transmembrane region" description="Helical" evidence="3">
    <location>
        <begin position="80"/>
        <end position="98"/>
    </location>
</feature>
<dbReference type="Proteomes" id="UP000632377">
    <property type="component" value="Unassembled WGS sequence"/>
</dbReference>